<dbReference type="PANTHER" id="PTHR19836">
    <property type="entry name" value="30S RIBOSOMAL PROTEIN S14"/>
    <property type="match status" value="1"/>
</dbReference>
<keyword evidence="6" id="KW-1185">Reference proteome</keyword>
<evidence type="ECO:0000256" key="3">
    <source>
        <dbReference type="ARBA" id="ARBA00023274"/>
    </source>
</evidence>
<sequence>MTMKRFPIPTKIPSTYINGRVLRDHFKRQQAAANEVTVQALKFIARNTLLPKRTRVEAQLQLTSMPYYTYMNQVSNRCVDSGRGKGVFRDFRLCRTQFREQALAGELPGVMKGVW</sequence>
<gene>
    <name evidence="5" type="primary">MRP2</name>
    <name evidence="5" type="ordered locus">PP7435_Chr1-2060</name>
</gene>
<dbReference type="InterPro" id="IPR018271">
    <property type="entry name" value="Ribosomal_uS14_CS"/>
</dbReference>
<dbReference type="PANTHER" id="PTHR19836:SF19">
    <property type="entry name" value="SMALL RIBOSOMAL SUBUNIT PROTEIN US14M"/>
    <property type="match status" value="1"/>
</dbReference>
<dbReference type="Pfam" id="PF00253">
    <property type="entry name" value="Ribosomal_S14"/>
    <property type="match status" value="1"/>
</dbReference>
<reference evidence="5 6" key="1">
    <citation type="journal article" date="2011" name="J. Biotechnol.">
        <title>High-quality genome sequence of Pichia pastoris CBS7435.</title>
        <authorList>
            <person name="Kuberl A."/>
            <person name="Schneider J."/>
            <person name="Thallinger G.G."/>
            <person name="Anderl I."/>
            <person name="Wibberg D."/>
            <person name="Hajek T."/>
            <person name="Jaenicke S."/>
            <person name="Brinkrolf K."/>
            <person name="Goesmann A."/>
            <person name="Szczepanowski R."/>
            <person name="Puhler A."/>
            <person name="Schwab H."/>
            <person name="Glieder A."/>
            <person name="Pichler H."/>
        </authorList>
    </citation>
    <scope>NUCLEOTIDE SEQUENCE [LARGE SCALE GENOMIC DNA]</scope>
    <source>
        <strain evidence="6">ATCC 76273 / CBS 7435 / CECT 11047 / NRRL Y-11430 / Wegner 21-1</strain>
    </source>
</reference>
<dbReference type="GO" id="GO:0005763">
    <property type="term" value="C:mitochondrial small ribosomal subunit"/>
    <property type="evidence" value="ECO:0007669"/>
    <property type="project" value="TreeGrafter"/>
</dbReference>
<dbReference type="Proteomes" id="UP000006853">
    <property type="component" value="Chromosome 1"/>
</dbReference>
<dbReference type="SMR" id="A0A1G4KP71"/>
<accession>A0A1G4KP71</accession>
<name>A0A1G4KP71_KOMPC</name>
<evidence type="ECO:0000313" key="6">
    <source>
        <dbReference type="Proteomes" id="UP000006853"/>
    </source>
</evidence>
<evidence type="ECO:0000256" key="1">
    <source>
        <dbReference type="ARBA" id="ARBA00009083"/>
    </source>
</evidence>
<dbReference type="AlphaFoldDB" id="A0A1G4KP71"/>
<dbReference type="GO" id="GO:0003735">
    <property type="term" value="F:structural constituent of ribosome"/>
    <property type="evidence" value="ECO:0007669"/>
    <property type="project" value="InterPro"/>
</dbReference>
<dbReference type="EMBL" id="FR839628">
    <property type="protein sequence ID" value="SCV11800.1"/>
    <property type="molecule type" value="Genomic_DNA"/>
</dbReference>
<evidence type="ECO:0000256" key="4">
    <source>
        <dbReference type="ARBA" id="ARBA00076896"/>
    </source>
</evidence>
<protein>
    <recommendedName>
        <fullName evidence="4">37S ribosomal protein MRP2, mitochondrial</fullName>
    </recommendedName>
</protein>
<evidence type="ECO:0000256" key="2">
    <source>
        <dbReference type="ARBA" id="ARBA00022980"/>
    </source>
</evidence>
<organism evidence="5 6">
    <name type="scientific">Komagataella phaffii (strain ATCC 76273 / CBS 7435 / CECT 11047 / NRRL Y-11430 / Wegner 21-1)</name>
    <name type="common">Yeast</name>
    <name type="synonym">Pichia pastoris</name>
    <dbReference type="NCBI Taxonomy" id="981350"/>
    <lineage>
        <taxon>Eukaryota</taxon>
        <taxon>Fungi</taxon>
        <taxon>Dikarya</taxon>
        <taxon>Ascomycota</taxon>
        <taxon>Saccharomycotina</taxon>
        <taxon>Pichiomycetes</taxon>
        <taxon>Pichiales</taxon>
        <taxon>Pichiaceae</taxon>
        <taxon>Komagataella</taxon>
    </lineage>
</organism>
<keyword evidence="2 5" id="KW-0689">Ribosomal protein</keyword>
<dbReference type="PROSITE" id="PS00527">
    <property type="entry name" value="RIBOSOMAL_S14"/>
    <property type="match status" value="1"/>
</dbReference>
<dbReference type="Gene3D" id="1.10.287.1480">
    <property type="match status" value="1"/>
</dbReference>
<dbReference type="GO" id="GO:0006412">
    <property type="term" value="P:translation"/>
    <property type="evidence" value="ECO:0007669"/>
    <property type="project" value="InterPro"/>
</dbReference>
<dbReference type="SUPFAM" id="SSF57716">
    <property type="entry name" value="Glucocorticoid receptor-like (DNA-binding domain)"/>
    <property type="match status" value="1"/>
</dbReference>
<evidence type="ECO:0000313" key="5">
    <source>
        <dbReference type="EMBL" id="SCV11800.1"/>
    </source>
</evidence>
<dbReference type="FunFam" id="1.10.287.1480:FF:000001">
    <property type="entry name" value="30S ribosomal protein S14"/>
    <property type="match status" value="1"/>
</dbReference>
<keyword evidence="3" id="KW-0687">Ribonucleoprotein</keyword>
<proteinExistence type="inferred from homology"/>
<reference evidence="5 6" key="2">
    <citation type="journal article" date="2016" name="FEMS Yeast Res.">
        <title>Curation of the genome annotation of Pichia pastoris (Komagataella phaffii) CBS7435 from gene level to protein function.</title>
        <authorList>
            <person name="Valli M."/>
            <person name="Tatto N.E."/>
            <person name="Peymann A."/>
            <person name="Gruber C."/>
            <person name="Landes N."/>
            <person name="Ekker H."/>
            <person name="Thallinger G.G."/>
            <person name="Mattanovich D."/>
            <person name="Gasser B."/>
            <person name="Graf A.B."/>
        </authorList>
    </citation>
    <scope>GENOME REANNOTATION</scope>
    <source>
        <strain evidence="5 6">ATCC 76273 / CBS 7435 / CECT 11047 / NRRL Y-11430 / Wegner 21-1</strain>
    </source>
</reference>
<dbReference type="InterPro" id="IPR001209">
    <property type="entry name" value="Ribosomal_uS14"/>
</dbReference>
<comment type="similarity">
    <text evidence="1">Belongs to the universal ribosomal protein uS14 family.</text>
</comment>